<evidence type="ECO:0000313" key="2">
    <source>
        <dbReference type="EMBL" id="MBB4003671.1"/>
    </source>
</evidence>
<dbReference type="SUPFAM" id="SSF52317">
    <property type="entry name" value="Class I glutamine amidotransferase-like"/>
    <property type="match status" value="1"/>
</dbReference>
<reference evidence="2 3" key="1">
    <citation type="submission" date="2020-08" db="EMBL/GenBank/DDBJ databases">
        <title>Genomic Encyclopedia of Type Strains, Phase IV (KMG-IV): sequencing the most valuable type-strain genomes for metagenomic binning, comparative biology and taxonomic classification.</title>
        <authorList>
            <person name="Goeker M."/>
        </authorList>
    </citation>
    <scope>NUCLEOTIDE SEQUENCE [LARGE SCALE GENOMIC DNA]</scope>
    <source>
        <strain evidence="2 3">DSM 103570</strain>
    </source>
</reference>
<dbReference type="EC" id="6.3.5.2" evidence="2"/>
<evidence type="ECO:0000259" key="1">
    <source>
        <dbReference type="Pfam" id="PF00117"/>
    </source>
</evidence>
<comment type="caution">
    <text evidence="2">The sequence shown here is derived from an EMBL/GenBank/DDBJ whole genome shotgun (WGS) entry which is preliminary data.</text>
</comment>
<protein>
    <submittedName>
        <fullName evidence="2">GMP synthase (Glutamine-hydrolyzing)</fullName>
        <ecNumber evidence="2">6.3.5.2</ecNumber>
    </submittedName>
</protein>
<dbReference type="Gene3D" id="3.40.50.880">
    <property type="match status" value="1"/>
</dbReference>
<gene>
    <name evidence="2" type="ORF">GGR03_002752</name>
</gene>
<organism evidence="2 3">
    <name type="scientific">Aurantimonas endophytica</name>
    <dbReference type="NCBI Taxonomy" id="1522175"/>
    <lineage>
        <taxon>Bacteria</taxon>
        <taxon>Pseudomonadati</taxon>
        <taxon>Pseudomonadota</taxon>
        <taxon>Alphaproteobacteria</taxon>
        <taxon>Hyphomicrobiales</taxon>
        <taxon>Aurantimonadaceae</taxon>
        <taxon>Aurantimonas</taxon>
    </lineage>
</organism>
<name>A0A7W6HEH4_9HYPH</name>
<dbReference type="Pfam" id="PF00117">
    <property type="entry name" value="GATase"/>
    <property type="match status" value="1"/>
</dbReference>
<dbReference type="AlphaFoldDB" id="A0A7W6HEH4"/>
<dbReference type="GO" id="GO:0003922">
    <property type="term" value="F:GMP synthase (glutamine-hydrolyzing) activity"/>
    <property type="evidence" value="ECO:0007669"/>
    <property type="project" value="UniProtKB-EC"/>
</dbReference>
<keyword evidence="3" id="KW-1185">Reference proteome</keyword>
<dbReference type="NCBIfam" id="NF005458">
    <property type="entry name" value="PRK07053.1"/>
    <property type="match status" value="1"/>
</dbReference>
<keyword evidence="2" id="KW-0436">Ligase</keyword>
<dbReference type="InterPro" id="IPR029062">
    <property type="entry name" value="Class_I_gatase-like"/>
</dbReference>
<sequence length="238" mass="25550">MPQRSVQALRHVGFEDLGSFDPVLREAGYDIAYVDVAESDIGRLDPLGADLLVVLGGPIGVYDDAAYPVVTEELQLLQARLQAGRPTLGICLGAQLMAAALGARVYPGPAKEIGWSPLDLTGAGERHPLGALRGIPVLHWHGDTFDLPDGCDRLAATPLCRNQAFSRGPNVLGLQFHPEVLSARFEHWLIGHASELATAGISPVALRRDAERYGKQLEKAGAGLIDRWLAGLDDQPEQ</sequence>
<dbReference type="GO" id="GO:0005829">
    <property type="term" value="C:cytosol"/>
    <property type="evidence" value="ECO:0007669"/>
    <property type="project" value="TreeGrafter"/>
</dbReference>
<dbReference type="InterPro" id="IPR044992">
    <property type="entry name" value="ChyE-like"/>
</dbReference>
<dbReference type="PANTHER" id="PTHR42695">
    <property type="entry name" value="GLUTAMINE AMIDOTRANSFERASE YLR126C-RELATED"/>
    <property type="match status" value="1"/>
</dbReference>
<accession>A0A7W6HEH4</accession>
<dbReference type="PANTHER" id="PTHR42695:SF5">
    <property type="entry name" value="GLUTAMINE AMIDOTRANSFERASE YLR126C-RELATED"/>
    <property type="match status" value="1"/>
</dbReference>
<dbReference type="CDD" id="cd01741">
    <property type="entry name" value="GATase1_1"/>
    <property type="match status" value="1"/>
</dbReference>
<dbReference type="RefSeq" id="WP_183208861.1">
    <property type="nucleotide sequence ID" value="NZ_JAAAMM010000003.1"/>
</dbReference>
<proteinExistence type="predicted"/>
<evidence type="ECO:0000313" key="3">
    <source>
        <dbReference type="Proteomes" id="UP000588647"/>
    </source>
</evidence>
<dbReference type="Proteomes" id="UP000588647">
    <property type="component" value="Unassembled WGS sequence"/>
</dbReference>
<dbReference type="InterPro" id="IPR017926">
    <property type="entry name" value="GATASE"/>
</dbReference>
<dbReference type="PROSITE" id="PS51273">
    <property type="entry name" value="GATASE_TYPE_1"/>
    <property type="match status" value="1"/>
</dbReference>
<dbReference type="EMBL" id="JACIEM010000003">
    <property type="protein sequence ID" value="MBB4003671.1"/>
    <property type="molecule type" value="Genomic_DNA"/>
</dbReference>
<feature type="domain" description="Glutamine amidotransferase" evidence="1">
    <location>
        <begin position="24"/>
        <end position="186"/>
    </location>
</feature>